<evidence type="ECO:0000313" key="9">
    <source>
        <dbReference type="Proteomes" id="UP000078486"/>
    </source>
</evidence>
<dbReference type="OrthoDB" id="9776710at2"/>
<protein>
    <submittedName>
        <fullName evidence="8">Cytochrome BD ubiquinol oxidase subunit II</fullName>
    </submittedName>
</protein>
<dbReference type="Proteomes" id="UP000078486">
    <property type="component" value="Unassembled WGS sequence"/>
</dbReference>
<feature type="transmembrane region" description="Helical" evidence="7">
    <location>
        <begin position="159"/>
        <end position="184"/>
    </location>
</feature>
<dbReference type="GO" id="GO:0019646">
    <property type="term" value="P:aerobic electron transport chain"/>
    <property type="evidence" value="ECO:0007669"/>
    <property type="project" value="TreeGrafter"/>
</dbReference>
<evidence type="ECO:0000256" key="3">
    <source>
        <dbReference type="ARBA" id="ARBA00022475"/>
    </source>
</evidence>
<comment type="caution">
    <text evidence="8">The sequence shown here is derived from an EMBL/GenBank/DDBJ whole genome shotgun (WGS) entry which is preliminary data.</text>
</comment>
<accession>A0A178IDF5</accession>
<feature type="transmembrane region" description="Helical" evidence="7">
    <location>
        <begin position="74"/>
        <end position="95"/>
    </location>
</feature>
<feature type="transmembrane region" description="Helical" evidence="7">
    <location>
        <begin position="310"/>
        <end position="332"/>
    </location>
</feature>
<evidence type="ECO:0000256" key="1">
    <source>
        <dbReference type="ARBA" id="ARBA00004651"/>
    </source>
</evidence>
<dbReference type="STRING" id="1184151.AW736_25105"/>
<comment type="similarity">
    <text evidence="2">Belongs to the cytochrome ubiquinol oxidase subunit 2 family.</text>
</comment>
<evidence type="ECO:0000256" key="4">
    <source>
        <dbReference type="ARBA" id="ARBA00022692"/>
    </source>
</evidence>
<feature type="transmembrane region" description="Helical" evidence="7">
    <location>
        <begin position="236"/>
        <end position="253"/>
    </location>
</feature>
<feature type="transmembrane region" description="Helical" evidence="7">
    <location>
        <begin position="116"/>
        <end position="139"/>
    </location>
</feature>
<dbReference type="GO" id="GO:0016682">
    <property type="term" value="F:oxidoreductase activity, acting on diphenols and related substances as donors, oxygen as acceptor"/>
    <property type="evidence" value="ECO:0007669"/>
    <property type="project" value="TreeGrafter"/>
</dbReference>
<proteinExistence type="inferred from homology"/>
<dbReference type="InterPro" id="IPR003317">
    <property type="entry name" value="Cyt-d_oxidase_su2"/>
</dbReference>
<sequence length="337" mass="36536">MTDILIFFIGASLLLYVLLGGSDYGAGIIELLPSGALREKRKHVINEAMGPVWEANHIWLILVVVILFNGFPTIFTTLMTALHVPMLALLAGIVVRGTAFTFRHYDAIQAEKSQRVYTLLFGCSSLWTAFWLGIIVASLNRGLIDTAAPGVYAAYIAPWAGLYPLAVGAFVACIFLFLAGIYLIGETDDAALRRHFSRIAASANVLVIVSGGLVFAASAQENESLPALFFRNPPTLVAMGLATLLFIALWLAARNRRAHHALVTRVIAGGQVTLILLGWWLLYAPNAMITAGGPLNFYAEAAPPATQRQLVIALLVGSLFIFPSLIFLLRVFKARGR</sequence>
<keyword evidence="5 7" id="KW-1133">Transmembrane helix</keyword>
<dbReference type="EMBL" id="LRRQ01000180">
    <property type="protein sequence ID" value="OAM87185.1"/>
    <property type="molecule type" value="Genomic_DNA"/>
</dbReference>
<dbReference type="Pfam" id="PF02322">
    <property type="entry name" value="Cyt_bd_oxida_II"/>
    <property type="match status" value="1"/>
</dbReference>
<evidence type="ECO:0000313" key="8">
    <source>
        <dbReference type="EMBL" id="OAM87185.1"/>
    </source>
</evidence>
<keyword evidence="9" id="KW-1185">Reference proteome</keyword>
<keyword evidence="3" id="KW-1003">Cell membrane</keyword>
<evidence type="ECO:0000256" key="6">
    <source>
        <dbReference type="ARBA" id="ARBA00023136"/>
    </source>
</evidence>
<evidence type="ECO:0000256" key="2">
    <source>
        <dbReference type="ARBA" id="ARBA00007543"/>
    </source>
</evidence>
<feature type="transmembrane region" description="Helical" evidence="7">
    <location>
        <begin position="6"/>
        <end position="29"/>
    </location>
</feature>
<dbReference type="GO" id="GO:0009055">
    <property type="term" value="F:electron transfer activity"/>
    <property type="evidence" value="ECO:0007669"/>
    <property type="project" value="TreeGrafter"/>
</dbReference>
<keyword evidence="4 7" id="KW-0812">Transmembrane</keyword>
<reference evidence="8 9" key="1">
    <citation type="submission" date="2016-01" db="EMBL/GenBank/DDBJ databases">
        <title>High potential of lignocellulose degradation of a new Verrucomicrobia species.</title>
        <authorList>
            <person name="Wang Y."/>
            <person name="Shi Y."/>
            <person name="Qiu Z."/>
            <person name="Liu S."/>
            <person name="Yang H."/>
        </authorList>
    </citation>
    <scope>NUCLEOTIDE SEQUENCE [LARGE SCALE GENOMIC DNA]</scope>
    <source>
        <strain evidence="8 9">TSB47</strain>
    </source>
</reference>
<evidence type="ECO:0000256" key="5">
    <source>
        <dbReference type="ARBA" id="ARBA00022989"/>
    </source>
</evidence>
<keyword evidence="6 7" id="KW-0472">Membrane</keyword>
<gene>
    <name evidence="8" type="ORF">AW736_25105</name>
</gene>
<name>A0A178IDF5_9BACT</name>
<dbReference type="GO" id="GO:0070069">
    <property type="term" value="C:cytochrome complex"/>
    <property type="evidence" value="ECO:0007669"/>
    <property type="project" value="TreeGrafter"/>
</dbReference>
<dbReference type="AlphaFoldDB" id="A0A178IDF5"/>
<dbReference type="GO" id="GO:0005886">
    <property type="term" value="C:plasma membrane"/>
    <property type="evidence" value="ECO:0007669"/>
    <property type="project" value="UniProtKB-SubCell"/>
</dbReference>
<organism evidence="8 9">
    <name type="scientific">Termitidicoccus mucosus</name>
    <dbReference type="NCBI Taxonomy" id="1184151"/>
    <lineage>
        <taxon>Bacteria</taxon>
        <taxon>Pseudomonadati</taxon>
        <taxon>Verrucomicrobiota</taxon>
        <taxon>Opitutia</taxon>
        <taxon>Opitutales</taxon>
        <taxon>Opitutaceae</taxon>
        <taxon>Termitidicoccus</taxon>
    </lineage>
</organism>
<dbReference type="PANTHER" id="PTHR43141">
    <property type="entry name" value="CYTOCHROME BD2 SUBUNIT II"/>
    <property type="match status" value="1"/>
</dbReference>
<dbReference type="PANTHER" id="PTHR43141:SF4">
    <property type="entry name" value="CYTOCHROME BD2 SUBUNIT II"/>
    <property type="match status" value="1"/>
</dbReference>
<evidence type="ECO:0000256" key="7">
    <source>
        <dbReference type="SAM" id="Phobius"/>
    </source>
</evidence>
<comment type="subcellular location">
    <subcellularLocation>
        <location evidence="1">Cell membrane</location>
        <topology evidence="1">Multi-pass membrane protein</topology>
    </subcellularLocation>
</comment>
<dbReference type="RefSeq" id="WP_068773016.1">
    <property type="nucleotide sequence ID" value="NZ_CP109796.1"/>
</dbReference>
<feature type="transmembrane region" description="Helical" evidence="7">
    <location>
        <begin position="196"/>
        <end position="216"/>
    </location>
</feature>